<keyword evidence="3" id="KW-0326">Glycosidase</keyword>
<comment type="similarity">
    <text evidence="1">Belongs to the glycosyl hydrolase 13 family.</text>
</comment>
<evidence type="ECO:0000256" key="2">
    <source>
        <dbReference type="ARBA" id="ARBA00022801"/>
    </source>
</evidence>
<dbReference type="InterPro" id="IPR011837">
    <property type="entry name" value="Glycogen_debranch_GlgX"/>
</dbReference>
<dbReference type="SUPFAM" id="SSF51011">
    <property type="entry name" value="Glycosyl hydrolase domain"/>
    <property type="match status" value="1"/>
</dbReference>
<dbReference type="EMBL" id="CP054143">
    <property type="protein sequence ID" value="QKJ65590.1"/>
    <property type="molecule type" value="Genomic_DNA"/>
</dbReference>
<dbReference type="CDD" id="cd11326">
    <property type="entry name" value="AmyAc_Glg_debranch"/>
    <property type="match status" value="1"/>
</dbReference>
<evidence type="ECO:0000259" key="4">
    <source>
        <dbReference type="SMART" id="SM00642"/>
    </source>
</evidence>
<name>A0A6M8SPW8_9NEIS</name>
<dbReference type="Gene3D" id="2.60.40.1180">
    <property type="entry name" value="Golgi alpha-mannosidase II"/>
    <property type="match status" value="1"/>
</dbReference>
<dbReference type="InterPro" id="IPR013783">
    <property type="entry name" value="Ig-like_fold"/>
</dbReference>
<dbReference type="GO" id="GO:0005980">
    <property type="term" value="P:glycogen catabolic process"/>
    <property type="evidence" value="ECO:0007669"/>
    <property type="project" value="InterPro"/>
</dbReference>
<evidence type="ECO:0000256" key="3">
    <source>
        <dbReference type="ARBA" id="ARBA00023295"/>
    </source>
</evidence>
<dbReference type="SUPFAM" id="SSF81296">
    <property type="entry name" value="E set domains"/>
    <property type="match status" value="1"/>
</dbReference>
<dbReference type="Gene3D" id="3.20.20.80">
    <property type="entry name" value="Glycosidases"/>
    <property type="match status" value="1"/>
</dbReference>
<gene>
    <name evidence="5" type="primary">glgX</name>
    <name evidence="5" type="ORF">HQN60_01900</name>
</gene>
<dbReference type="InterPro" id="IPR014756">
    <property type="entry name" value="Ig_E-set"/>
</dbReference>
<dbReference type="InterPro" id="IPR040784">
    <property type="entry name" value="GlgX_C"/>
</dbReference>
<proteinExistence type="inferred from homology"/>
<sequence length="681" mass="76320">MLSKGTPYPLGATFDGDGVNFALFSENASAVSLCLFDDTGLVETASLPIEHCSHGIWHGYLPDAQPGLVYGYRVSGPYRPAEGQRFNPHKVLLDPYAKDIVGQWADSPLYFGYQPAHPELASVDDNTAVALKGRVIHEAYDWGDDEAPNTDWSKTIIYEAHVRGLTQLHPEIPAEIRGSYAAIGHPAMLAHFKQLGISAIELLPVHWHLDEPRLMQLGLQNYWGYNSINFFSPEASYWSQRAGTTPLSEFRDMVKALHSAGIEVILDVVFNHTAEQDHMGPTLSFRGIDNANYYVLNRSNAAHYENWSGCGNVLNVSHPRVLQLVMDSLRYWVNECHVDGFRFDLAPIMGRLDGHFTANAPFFAAIAQDPQLSTVKMIAEPWDIGPGGYQVGHFPQGWAEWNDQYRDAMRKFWLHDGVNRALFARRFAASSDLFHKQRRSPKSSINFVSAHDGFNLRDLVSYNHKHNLANKEHNRDGHSHNYSWNCGLEGPSEDPGILLLRMRATKAILATLLLSQGTPMLLAGDEIGHTQQGNNNAYCQNNAISWLDWSQADHKLTDYVAELIKIRRECSVLQNSRWWTGQPDEDDIQDVVWLNPSGQPLQAHDWEDAAGRALMVCLAKNLLVLMNASAHQIHFHLPVGIWSMRLASTGDPQSDFSGKDCRVAARSVTILQRDLSRNQGD</sequence>
<dbReference type="CDD" id="cd02856">
    <property type="entry name" value="E_set_GDE_Isoamylase_N"/>
    <property type="match status" value="1"/>
</dbReference>
<dbReference type="NCBIfam" id="TIGR02100">
    <property type="entry name" value="glgX_debranch"/>
    <property type="match status" value="1"/>
</dbReference>
<dbReference type="Gene3D" id="2.60.40.10">
    <property type="entry name" value="Immunoglobulins"/>
    <property type="match status" value="1"/>
</dbReference>
<organism evidence="5 6">
    <name type="scientific">Deefgea piscis</name>
    <dbReference type="NCBI Taxonomy" id="2739061"/>
    <lineage>
        <taxon>Bacteria</taxon>
        <taxon>Pseudomonadati</taxon>
        <taxon>Pseudomonadota</taxon>
        <taxon>Betaproteobacteria</taxon>
        <taxon>Neisseriales</taxon>
        <taxon>Chitinibacteraceae</taxon>
        <taxon>Deefgea</taxon>
    </lineage>
</organism>
<keyword evidence="6" id="KW-1185">Reference proteome</keyword>
<dbReference type="PANTHER" id="PTHR43002">
    <property type="entry name" value="GLYCOGEN DEBRANCHING ENZYME"/>
    <property type="match status" value="1"/>
</dbReference>
<dbReference type="Pfam" id="PF02922">
    <property type="entry name" value="CBM_48"/>
    <property type="match status" value="1"/>
</dbReference>
<dbReference type="InterPro" id="IPR017853">
    <property type="entry name" value="GH"/>
</dbReference>
<protein>
    <submittedName>
        <fullName evidence="5">Glycogen debranching protein GlgX</fullName>
    </submittedName>
</protein>
<evidence type="ECO:0000313" key="6">
    <source>
        <dbReference type="Proteomes" id="UP000504844"/>
    </source>
</evidence>
<dbReference type="Proteomes" id="UP000504844">
    <property type="component" value="Chromosome"/>
</dbReference>
<dbReference type="AlphaFoldDB" id="A0A6M8SPW8"/>
<dbReference type="SUPFAM" id="SSF51445">
    <property type="entry name" value="(Trans)glycosidases"/>
    <property type="match status" value="1"/>
</dbReference>
<reference evidence="5 6" key="1">
    <citation type="submission" date="2020-05" db="EMBL/GenBank/DDBJ databases">
        <title>Complete genome sequence of Deefgea sp. D17.</title>
        <authorList>
            <person name="Bae J.-W."/>
            <person name="Han J.E."/>
        </authorList>
    </citation>
    <scope>NUCLEOTIDE SEQUENCE [LARGE SCALE GENOMIC DNA]</scope>
    <source>
        <strain evidence="5 6">D17</strain>
    </source>
</reference>
<feature type="domain" description="Glycosyl hydrolase family 13 catalytic" evidence="4">
    <location>
        <begin position="167"/>
        <end position="567"/>
    </location>
</feature>
<dbReference type="Pfam" id="PF18390">
    <property type="entry name" value="GlgX_C"/>
    <property type="match status" value="1"/>
</dbReference>
<dbReference type="NCBIfam" id="NF002983">
    <property type="entry name" value="PRK03705.1"/>
    <property type="match status" value="1"/>
</dbReference>
<dbReference type="InterPro" id="IPR006047">
    <property type="entry name" value="GH13_cat_dom"/>
</dbReference>
<dbReference type="RefSeq" id="WP_173532100.1">
    <property type="nucleotide sequence ID" value="NZ_CP054143.1"/>
</dbReference>
<dbReference type="GO" id="GO:0004135">
    <property type="term" value="F:amylo-alpha-1,6-glucosidase activity"/>
    <property type="evidence" value="ECO:0007669"/>
    <property type="project" value="InterPro"/>
</dbReference>
<dbReference type="InterPro" id="IPR044505">
    <property type="entry name" value="GlgX_Isoamylase_N_E_set"/>
</dbReference>
<accession>A0A6M8SPW8</accession>
<dbReference type="InterPro" id="IPR004193">
    <property type="entry name" value="Glyco_hydro_13_N"/>
</dbReference>
<dbReference type="SMART" id="SM00642">
    <property type="entry name" value="Aamy"/>
    <property type="match status" value="1"/>
</dbReference>
<dbReference type="InterPro" id="IPR013780">
    <property type="entry name" value="Glyco_hydro_b"/>
</dbReference>
<evidence type="ECO:0000313" key="5">
    <source>
        <dbReference type="EMBL" id="QKJ65590.1"/>
    </source>
</evidence>
<keyword evidence="2" id="KW-0378">Hydrolase</keyword>
<evidence type="ECO:0000256" key="1">
    <source>
        <dbReference type="ARBA" id="ARBA00008061"/>
    </source>
</evidence>
<dbReference type="KEGG" id="dee:HQN60_01900"/>